<dbReference type="AlphaFoldDB" id="K0RNG7"/>
<reference evidence="4 5" key="1">
    <citation type="journal article" date="2012" name="Genome Biol.">
        <title>Genome and low-iron response of an oceanic diatom adapted to chronic iron limitation.</title>
        <authorList>
            <person name="Lommer M."/>
            <person name="Specht M."/>
            <person name="Roy A.S."/>
            <person name="Kraemer L."/>
            <person name="Andreson R."/>
            <person name="Gutowska M.A."/>
            <person name="Wolf J."/>
            <person name="Bergner S.V."/>
            <person name="Schilhabel M.B."/>
            <person name="Klostermeier U.C."/>
            <person name="Beiko R.G."/>
            <person name="Rosenstiel P."/>
            <person name="Hippler M."/>
            <person name="Laroche J."/>
        </authorList>
    </citation>
    <scope>NUCLEOTIDE SEQUENCE [LARGE SCALE GENOMIC DNA]</scope>
    <source>
        <strain evidence="4 5">CCMP1005</strain>
    </source>
</reference>
<feature type="domain" description="RING-type" evidence="3">
    <location>
        <begin position="75"/>
        <end position="120"/>
    </location>
</feature>
<dbReference type="InterPro" id="IPR011990">
    <property type="entry name" value="TPR-like_helical_dom_sf"/>
</dbReference>
<dbReference type="GO" id="GO:0008270">
    <property type="term" value="F:zinc ion binding"/>
    <property type="evidence" value="ECO:0007669"/>
    <property type="project" value="UniProtKB-KW"/>
</dbReference>
<sequence>MYFYSGFTTACNTSAAPLPGGTQVRAEEGRVAMSNEAAAVADSAWNVEPADLGVARDLQQRLMASGHERPEGDRCPICFDLIKLPMHEHSSMNVCLMKRVCNGCILAARQRGMMGCPFCRTTTPTEDASTLALIQKCVVKDDTAAISFLGEQYYYGSRGVAKDAIRAIELWTEAAELGSIDAHYHLGAWQRDADSRHLLGVADHDDGNHQLAVQHFMITAKMGYEPSLNAIKDMFKEGHVTKAQYTEALLGYRDAMEEMKSPRGRKPSDSEFKVLKF</sequence>
<dbReference type="SMART" id="SM00671">
    <property type="entry name" value="SEL1"/>
    <property type="match status" value="2"/>
</dbReference>
<dbReference type="InterPro" id="IPR001841">
    <property type="entry name" value="Znf_RING"/>
</dbReference>
<evidence type="ECO:0000313" key="4">
    <source>
        <dbReference type="EMBL" id="EJK53784.1"/>
    </source>
</evidence>
<dbReference type="SUPFAM" id="SSF81901">
    <property type="entry name" value="HCP-like"/>
    <property type="match status" value="1"/>
</dbReference>
<protein>
    <recommendedName>
        <fullName evidence="3">RING-type domain-containing protein</fullName>
    </recommendedName>
</protein>
<organism evidence="4 5">
    <name type="scientific">Thalassiosira oceanica</name>
    <name type="common">Marine diatom</name>
    <dbReference type="NCBI Taxonomy" id="159749"/>
    <lineage>
        <taxon>Eukaryota</taxon>
        <taxon>Sar</taxon>
        <taxon>Stramenopiles</taxon>
        <taxon>Ochrophyta</taxon>
        <taxon>Bacillariophyta</taxon>
        <taxon>Coscinodiscophyceae</taxon>
        <taxon>Thalassiosirophycidae</taxon>
        <taxon>Thalassiosirales</taxon>
        <taxon>Thalassiosiraceae</taxon>
        <taxon>Thalassiosira</taxon>
    </lineage>
</organism>
<keyword evidence="5" id="KW-1185">Reference proteome</keyword>
<proteinExistence type="predicted"/>
<evidence type="ECO:0000313" key="5">
    <source>
        <dbReference type="Proteomes" id="UP000266841"/>
    </source>
</evidence>
<comment type="caution">
    <text evidence="4">The sequence shown here is derived from an EMBL/GenBank/DDBJ whole genome shotgun (WGS) entry which is preliminary data.</text>
</comment>
<dbReference type="PROSITE" id="PS50089">
    <property type="entry name" value="ZF_RING_2"/>
    <property type="match status" value="1"/>
</dbReference>
<feature type="region of interest" description="Disordered" evidence="2">
    <location>
        <begin position="258"/>
        <end position="277"/>
    </location>
</feature>
<dbReference type="InterPro" id="IPR006597">
    <property type="entry name" value="Sel1-like"/>
</dbReference>
<accession>K0RNG7</accession>
<keyword evidence="1" id="KW-0479">Metal-binding</keyword>
<dbReference type="EMBL" id="AGNL01037017">
    <property type="protein sequence ID" value="EJK53784.1"/>
    <property type="molecule type" value="Genomic_DNA"/>
</dbReference>
<keyword evidence="1" id="KW-0863">Zinc-finger</keyword>
<keyword evidence="1" id="KW-0862">Zinc</keyword>
<evidence type="ECO:0000256" key="1">
    <source>
        <dbReference type="PROSITE-ProRule" id="PRU00175"/>
    </source>
</evidence>
<name>K0RNG7_THAOC</name>
<dbReference type="SUPFAM" id="SSF57850">
    <property type="entry name" value="RING/U-box"/>
    <property type="match status" value="1"/>
</dbReference>
<gene>
    <name evidence="4" type="ORF">THAOC_26703</name>
</gene>
<evidence type="ECO:0000256" key="2">
    <source>
        <dbReference type="SAM" id="MobiDB-lite"/>
    </source>
</evidence>
<dbReference type="Proteomes" id="UP000266841">
    <property type="component" value="Unassembled WGS sequence"/>
</dbReference>
<evidence type="ECO:0000259" key="3">
    <source>
        <dbReference type="PROSITE" id="PS50089"/>
    </source>
</evidence>
<dbReference type="Gene3D" id="1.25.40.10">
    <property type="entry name" value="Tetratricopeptide repeat domain"/>
    <property type="match status" value="1"/>
</dbReference>